<reference evidence="2" key="2">
    <citation type="submission" date="2014-06" db="EMBL/GenBank/DDBJ databases">
        <title>Draft genome sequence of Clostridium ramosum(DSM 1402).</title>
        <authorList>
            <person name="Sudarsanam P."/>
            <person name="Ley R."/>
            <person name="Guruge J."/>
            <person name="Turnbaugh P.J."/>
            <person name="Mahowald M."/>
            <person name="Liep D."/>
            <person name="Gordon J."/>
        </authorList>
    </citation>
    <scope>NUCLEOTIDE SEQUENCE</scope>
    <source>
        <strain evidence="2">DSM 1402</strain>
    </source>
</reference>
<protein>
    <recommendedName>
        <fullName evidence="1">HMA domain-containing protein</fullName>
    </recommendedName>
</protein>
<dbReference type="SUPFAM" id="SSF55008">
    <property type="entry name" value="HMA, heavy metal-associated domain"/>
    <property type="match status" value="1"/>
</dbReference>
<dbReference type="EMBL" id="ABFX02000002">
    <property type="protein sequence ID" value="EDS19990.1"/>
    <property type="molecule type" value="Genomic_DNA"/>
</dbReference>
<name>B0N0V4_9FIRM</name>
<proteinExistence type="predicted"/>
<dbReference type="AlphaFoldDB" id="B0N0V4"/>
<comment type="caution">
    <text evidence="2">The sequence shown here is derived from an EMBL/GenBank/DDBJ whole genome shotgun (WGS) entry which is preliminary data.</text>
</comment>
<sequence length="88" mass="9816">MVIVQKITLEIDGMMCGMCESHINDAIRKAFSVKKVSSSHSKDRTEIITADELDEDKLKAVIDATGYKVTSITKAPYVKKGFFASFRK</sequence>
<dbReference type="eggNOG" id="COG2608">
    <property type="taxonomic scope" value="Bacteria"/>
</dbReference>
<dbReference type="InterPro" id="IPR006121">
    <property type="entry name" value="HMA_dom"/>
</dbReference>
<keyword evidence="3" id="KW-1185">Reference proteome</keyword>
<dbReference type="Proteomes" id="UP000005798">
    <property type="component" value="Unassembled WGS sequence"/>
</dbReference>
<dbReference type="PROSITE" id="PS50846">
    <property type="entry name" value="HMA_2"/>
    <property type="match status" value="1"/>
</dbReference>
<reference evidence="2" key="1">
    <citation type="submission" date="2007-11" db="EMBL/GenBank/DDBJ databases">
        <authorList>
            <person name="Fulton L."/>
            <person name="Clifton S."/>
            <person name="Fulton B."/>
            <person name="Xu J."/>
            <person name="Minx P."/>
            <person name="Pepin K.H."/>
            <person name="Johnson M."/>
            <person name="Thiruvilangam P."/>
            <person name="Bhonagiri V."/>
            <person name="Nash W.E."/>
            <person name="Mardis E.R."/>
            <person name="Wilson R.K."/>
        </authorList>
    </citation>
    <scope>NUCLEOTIDE SEQUENCE [LARGE SCALE GENOMIC DNA]</scope>
    <source>
        <strain evidence="2">DSM 1402</strain>
    </source>
</reference>
<dbReference type="Pfam" id="PF00403">
    <property type="entry name" value="HMA"/>
    <property type="match status" value="1"/>
</dbReference>
<dbReference type="CDD" id="cd00371">
    <property type="entry name" value="HMA"/>
    <property type="match status" value="1"/>
</dbReference>
<accession>B0N0V4</accession>
<dbReference type="InterPro" id="IPR036163">
    <property type="entry name" value="HMA_dom_sf"/>
</dbReference>
<dbReference type="GO" id="GO:0046872">
    <property type="term" value="F:metal ion binding"/>
    <property type="evidence" value="ECO:0007669"/>
    <property type="project" value="InterPro"/>
</dbReference>
<evidence type="ECO:0000313" key="2">
    <source>
        <dbReference type="EMBL" id="EDS19990.1"/>
    </source>
</evidence>
<dbReference type="Gene3D" id="3.30.70.100">
    <property type="match status" value="1"/>
</dbReference>
<dbReference type="HOGENOM" id="CLU_134973_6_2_9"/>
<organism evidence="2 3">
    <name type="scientific">Thomasclavelia ramosa DSM 1402</name>
    <dbReference type="NCBI Taxonomy" id="445974"/>
    <lineage>
        <taxon>Bacteria</taxon>
        <taxon>Bacillati</taxon>
        <taxon>Bacillota</taxon>
        <taxon>Erysipelotrichia</taxon>
        <taxon>Erysipelotrichales</taxon>
        <taxon>Coprobacillaceae</taxon>
        <taxon>Thomasclavelia</taxon>
    </lineage>
</organism>
<feature type="domain" description="HMA" evidence="1">
    <location>
        <begin position="5"/>
        <end position="70"/>
    </location>
</feature>
<evidence type="ECO:0000313" key="3">
    <source>
        <dbReference type="Proteomes" id="UP000005798"/>
    </source>
</evidence>
<gene>
    <name evidence="2" type="ORF">CLORAM_00081</name>
</gene>
<evidence type="ECO:0000259" key="1">
    <source>
        <dbReference type="PROSITE" id="PS50846"/>
    </source>
</evidence>